<proteinExistence type="predicted"/>
<evidence type="ECO:0000313" key="3">
    <source>
        <dbReference type="Proteomes" id="UP001630127"/>
    </source>
</evidence>
<keyword evidence="3" id="KW-1185">Reference proteome</keyword>
<sequence>MKETHKRKNDAAKGSTSGSGTSLLVLGIGKKLNPFEVDESPNGEFARRKFREFIKRENPANVVLTGYYHLTNELAGIIRELELKVKDLEGQAIR</sequence>
<name>A0ABD3AID3_9GENT</name>
<accession>A0ABD3AID3</accession>
<protein>
    <submittedName>
        <fullName evidence="2">Uncharacterized protein</fullName>
    </submittedName>
</protein>
<organism evidence="2 3">
    <name type="scientific">Cinchona calisaya</name>
    <dbReference type="NCBI Taxonomy" id="153742"/>
    <lineage>
        <taxon>Eukaryota</taxon>
        <taxon>Viridiplantae</taxon>
        <taxon>Streptophyta</taxon>
        <taxon>Embryophyta</taxon>
        <taxon>Tracheophyta</taxon>
        <taxon>Spermatophyta</taxon>
        <taxon>Magnoliopsida</taxon>
        <taxon>eudicotyledons</taxon>
        <taxon>Gunneridae</taxon>
        <taxon>Pentapetalae</taxon>
        <taxon>asterids</taxon>
        <taxon>lamiids</taxon>
        <taxon>Gentianales</taxon>
        <taxon>Rubiaceae</taxon>
        <taxon>Cinchonoideae</taxon>
        <taxon>Cinchoneae</taxon>
        <taxon>Cinchona</taxon>
    </lineage>
</organism>
<dbReference type="EMBL" id="JBJUIK010000004">
    <property type="protein sequence ID" value="KAL3530043.1"/>
    <property type="molecule type" value="Genomic_DNA"/>
</dbReference>
<comment type="caution">
    <text evidence="2">The sequence shown here is derived from an EMBL/GenBank/DDBJ whole genome shotgun (WGS) entry which is preliminary data.</text>
</comment>
<dbReference type="AlphaFoldDB" id="A0ABD3AID3"/>
<dbReference type="Proteomes" id="UP001630127">
    <property type="component" value="Unassembled WGS sequence"/>
</dbReference>
<evidence type="ECO:0000313" key="2">
    <source>
        <dbReference type="EMBL" id="KAL3530043.1"/>
    </source>
</evidence>
<reference evidence="2 3" key="1">
    <citation type="submission" date="2024-11" db="EMBL/GenBank/DDBJ databases">
        <title>A near-complete genome assembly of Cinchona calisaya.</title>
        <authorList>
            <person name="Lian D.C."/>
            <person name="Zhao X.W."/>
            <person name="Wei L."/>
        </authorList>
    </citation>
    <scope>NUCLEOTIDE SEQUENCE [LARGE SCALE GENOMIC DNA]</scope>
    <source>
        <tissue evidence="2">Nenye</tissue>
    </source>
</reference>
<feature type="region of interest" description="Disordered" evidence="1">
    <location>
        <begin position="1"/>
        <end position="21"/>
    </location>
</feature>
<gene>
    <name evidence="2" type="ORF">ACH5RR_009365</name>
</gene>
<evidence type="ECO:0000256" key="1">
    <source>
        <dbReference type="SAM" id="MobiDB-lite"/>
    </source>
</evidence>